<evidence type="ECO:0008006" key="5">
    <source>
        <dbReference type="Google" id="ProtNLM"/>
    </source>
</evidence>
<feature type="signal peptide" evidence="2">
    <location>
        <begin position="1"/>
        <end position="23"/>
    </location>
</feature>
<name>A0A9X1WJ06_9CORY</name>
<dbReference type="Proteomes" id="UP001139207">
    <property type="component" value="Unassembled WGS sequence"/>
</dbReference>
<dbReference type="RefSeq" id="WP_244804028.1">
    <property type="nucleotide sequence ID" value="NZ_JALIEA010000012.1"/>
</dbReference>
<dbReference type="AlphaFoldDB" id="A0A9X1WJ06"/>
<comment type="caution">
    <text evidence="3">The sequence shown here is derived from an EMBL/GenBank/DDBJ whole genome shotgun (WGS) entry which is preliminary data.</text>
</comment>
<keyword evidence="4" id="KW-1185">Reference proteome</keyword>
<accession>A0A9X1WJ06</accession>
<evidence type="ECO:0000256" key="1">
    <source>
        <dbReference type="SAM" id="MobiDB-lite"/>
    </source>
</evidence>
<dbReference type="PROSITE" id="PS51257">
    <property type="entry name" value="PROKAR_LIPOPROTEIN"/>
    <property type="match status" value="1"/>
</dbReference>
<evidence type="ECO:0000313" key="3">
    <source>
        <dbReference type="EMBL" id="MCJ7858295.1"/>
    </source>
</evidence>
<feature type="region of interest" description="Disordered" evidence="1">
    <location>
        <begin position="43"/>
        <end position="81"/>
    </location>
</feature>
<protein>
    <recommendedName>
        <fullName evidence="5">Secreted protein</fullName>
    </recommendedName>
</protein>
<gene>
    <name evidence="3" type="ORF">MUN33_06130</name>
</gene>
<feature type="chain" id="PRO_5040813868" description="Secreted protein" evidence="2">
    <location>
        <begin position="24"/>
        <end position="151"/>
    </location>
</feature>
<evidence type="ECO:0000256" key="2">
    <source>
        <dbReference type="SAM" id="SignalP"/>
    </source>
</evidence>
<feature type="compositionally biased region" description="Low complexity" evidence="1">
    <location>
        <begin position="43"/>
        <end position="54"/>
    </location>
</feature>
<reference evidence="3" key="1">
    <citation type="submission" date="2022-04" db="EMBL/GenBank/DDBJ databases">
        <title>Corynebacterium kalidii LD5P10.</title>
        <authorList>
            <person name="Sun J.Q."/>
        </authorList>
    </citation>
    <scope>NUCLEOTIDE SEQUENCE</scope>
    <source>
        <strain evidence="3">LD5P10</strain>
    </source>
</reference>
<sequence length="151" mass="15593">MMTKRLIVATAGALTTLALTACAGDAEPEEVVPSTITETVTETVDHTTTVTETPDNQPDPTVAAAAEPDPGPETAASFGPGTQIVGSDIQPGTYRNSSSSNLCYWERLSGLSGEMGDLIANEVTEGQAVVTIAATDAAFSSTDCGRWELVE</sequence>
<organism evidence="3 4">
    <name type="scientific">Corynebacterium kalidii</name>
    <dbReference type="NCBI Taxonomy" id="2931982"/>
    <lineage>
        <taxon>Bacteria</taxon>
        <taxon>Bacillati</taxon>
        <taxon>Actinomycetota</taxon>
        <taxon>Actinomycetes</taxon>
        <taxon>Mycobacteriales</taxon>
        <taxon>Corynebacteriaceae</taxon>
        <taxon>Corynebacterium</taxon>
    </lineage>
</organism>
<dbReference type="EMBL" id="JALIEA010000012">
    <property type="protein sequence ID" value="MCJ7858295.1"/>
    <property type="molecule type" value="Genomic_DNA"/>
</dbReference>
<proteinExistence type="predicted"/>
<evidence type="ECO:0000313" key="4">
    <source>
        <dbReference type="Proteomes" id="UP001139207"/>
    </source>
</evidence>
<keyword evidence="2" id="KW-0732">Signal</keyword>